<feature type="modified residue" description="N6-(pyridoxal phosphate)lysine" evidence="6">
    <location>
        <position position="296"/>
    </location>
</feature>
<keyword evidence="5 7" id="KW-0456">Lyase</keyword>
<evidence type="ECO:0000256" key="5">
    <source>
        <dbReference type="ARBA" id="ARBA00023239"/>
    </source>
</evidence>
<evidence type="ECO:0000256" key="4">
    <source>
        <dbReference type="ARBA" id="ARBA00022898"/>
    </source>
</evidence>
<dbReference type="Gene3D" id="3.40.640.10">
    <property type="entry name" value="Type I PLP-dependent aspartate aminotransferase-like (Major domain)"/>
    <property type="match status" value="1"/>
</dbReference>
<dbReference type="PANTHER" id="PTHR11999:SF70">
    <property type="entry name" value="MIP05841P"/>
    <property type="match status" value="1"/>
</dbReference>
<proteinExistence type="inferred from homology"/>
<dbReference type="GO" id="GO:0016831">
    <property type="term" value="F:carboxy-lyase activity"/>
    <property type="evidence" value="ECO:0007669"/>
    <property type="project" value="UniProtKB-KW"/>
</dbReference>
<evidence type="ECO:0000256" key="3">
    <source>
        <dbReference type="ARBA" id="ARBA00022793"/>
    </source>
</evidence>
<sequence length="472" mass="50088">MDDNLSYDLFARAARLVADYREGVAAGPQCPAHDYKAALASFAGPTPETGEPARDVIDDLAKRATPGLHAVTGDRFFGWVMGASHPVGVAADMLTSGWGQNAGNHLAAPATAAAETVSAGWLLDILGLPAEASVGFVTGASVANSVALAAARQELLRRLGYDLAKKGQFGAPPIRVLLGEEAHATVLSALRYLGFGEAQLQRVATDAQGSMLPQAAEAAIRAAHDWPALIVVTQAGQINTGAFDPHPAIIAIARRHPNAWVHVDGAFGLWARATPRYRHLAQAVDEADSWATDGHKWLQLPFDSGFAIVRDAVAHGRALTTAASYLPTSEAGDRDPSHYVPELSRRARGFATFAMLRHLGRAGIARMVERHCSLAHAMAARLAAEPGITILNEVVLNQVAVRFGDAEPGITGDEATRRTIARVQAQGRCFAGGALWRDRWIMRLSLISFPISTQSIAVAADAIIAAWREVQG</sequence>
<dbReference type="GO" id="GO:0030170">
    <property type="term" value="F:pyridoxal phosphate binding"/>
    <property type="evidence" value="ECO:0007669"/>
    <property type="project" value="InterPro"/>
</dbReference>
<dbReference type="Gene3D" id="3.90.1150.10">
    <property type="entry name" value="Aspartate Aminotransferase, domain 1"/>
    <property type="match status" value="1"/>
</dbReference>
<protein>
    <submittedName>
        <fullName evidence="8">Glutamate or tyrosine decarboxylase</fullName>
    </submittedName>
</protein>
<keyword evidence="4 6" id="KW-0663">Pyridoxal phosphate</keyword>
<dbReference type="InterPro" id="IPR015424">
    <property type="entry name" value="PyrdxlP-dep_Trfase"/>
</dbReference>
<evidence type="ECO:0000313" key="9">
    <source>
        <dbReference type="Proteomes" id="UP000197065"/>
    </source>
</evidence>
<comment type="cofactor">
    <cofactor evidence="1 6 7">
        <name>pyridoxal 5'-phosphate</name>
        <dbReference type="ChEBI" id="CHEBI:597326"/>
    </cofactor>
</comment>
<evidence type="ECO:0000256" key="1">
    <source>
        <dbReference type="ARBA" id="ARBA00001933"/>
    </source>
</evidence>
<evidence type="ECO:0000256" key="7">
    <source>
        <dbReference type="RuleBase" id="RU000382"/>
    </source>
</evidence>
<evidence type="ECO:0000256" key="2">
    <source>
        <dbReference type="ARBA" id="ARBA00009533"/>
    </source>
</evidence>
<dbReference type="InterPro" id="IPR015422">
    <property type="entry name" value="PyrdxlP-dep_Trfase_small"/>
</dbReference>
<reference evidence="8 9" key="1">
    <citation type="submission" date="2017-06" db="EMBL/GenBank/DDBJ databases">
        <authorList>
            <person name="Kim H.J."/>
            <person name="Triplett B.A."/>
        </authorList>
    </citation>
    <scope>NUCLEOTIDE SEQUENCE [LARGE SCALE GENOMIC DNA]</scope>
    <source>
        <strain evidence="8 9">B29T1</strain>
    </source>
</reference>
<dbReference type="SUPFAM" id="SSF53383">
    <property type="entry name" value="PLP-dependent transferases"/>
    <property type="match status" value="1"/>
</dbReference>
<dbReference type="Proteomes" id="UP000197065">
    <property type="component" value="Unassembled WGS sequence"/>
</dbReference>
<dbReference type="InterPro" id="IPR002129">
    <property type="entry name" value="PyrdxlP-dep_de-COase"/>
</dbReference>
<evidence type="ECO:0000313" key="8">
    <source>
        <dbReference type="EMBL" id="SNB51573.1"/>
    </source>
</evidence>
<name>A0A212PX12_9PROT</name>
<gene>
    <name evidence="8" type="ORF">SAMN07250955_101102</name>
</gene>
<dbReference type="Pfam" id="PF00282">
    <property type="entry name" value="Pyridoxal_deC"/>
    <property type="match status" value="1"/>
</dbReference>
<dbReference type="AlphaFoldDB" id="A0A212PX12"/>
<evidence type="ECO:0000256" key="6">
    <source>
        <dbReference type="PIRSR" id="PIRSR602129-50"/>
    </source>
</evidence>
<keyword evidence="9" id="KW-1185">Reference proteome</keyword>
<dbReference type="EMBL" id="FYEH01000001">
    <property type="protein sequence ID" value="SNB51573.1"/>
    <property type="molecule type" value="Genomic_DNA"/>
</dbReference>
<dbReference type="OrthoDB" id="9803665at2"/>
<dbReference type="GO" id="GO:0019752">
    <property type="term" value="P:carboxylic acid metabolic process"/>
    <property type="evidence" value="ECO:0007669"/>
    <property type="project" value="InterPro"/>
</dbReference>
<comment type="similarity">
    <text evidence="2 7">Belongs to the group II decarboxylase family.</text>
</comment>
<dbReference type="RefSeq" id="WP_088559443.1">
    <property type="nucleotide sequence ID" value="NZ_FYEH01000001.1"/>
</dbReference>
<dbReference type="InterPro" id="IPR010977">
    <property type="entry name" value="Aromatic_deC"/>
</dbReference>
<organism evidence="8 9">
    <name type="scientific">Arboricoccus pini</name>
    <dbReference type="NCBI Taxonomy" id="1963835"/>
    <lineage>
        <taxon>Bacteria</taxon>
        <taxon>Pseudomonadati</taxon>
        <taxon>Pseudomonadota</taxon>
        <taxon>Alphaproteobacteria</taxon>
        <taxon>Geminicoccales</taxon>
        <taxon>Geminicoccaceae</taxon>
        <taxon>Arboricoccus</taxon>
    </lineage>
</organism>
<dbReference type="PANTHER" id="PTHR11999">
    <property type="entry name" value="GROUP II PYRIDOXAL-5-PHOSPHATE DECARBOXYLASE"/>
    <property type="match status" value="1"/>
</dbReference>
<keyword evidence="3" id="KW-0210">Decarboxylase</keyword>
<dbReference type="InterPro" id="IPR015421">
    <property type="entry name" value="PyrdxlP-dep_Trfase_major"/>
</dbReference>
<accession>A0A212PX12</accession>